<gene>
    <name evidence="6" type="ORF">KAK03_24150</name>
</gene>
<evidence type="ECO:0000256" key="2">
    <source>
        <dbReference type="ARBA" id="ARBA00022963"/>
    </source>
</evidence>
<sequence>MSHEDLLHARPVLVVAGGGARGAYAAGCLTRLAELGLRPTEYSGTSIGALTVGVLAGSESFGAGVDKACRFWDMLSKKSPLGSHRPDAVARALLSCADGAAIFDDTPIADAVKDFVNLSCIASSAPTWVTVSEVLSPKNRLLLTLVSNDLRPHWINLQTLPRHQIHDYLLASAAIPFALSSRQIDGMTLVDGGLVDNIPVLPVVLGRPGLIIVIKLQHGSAWWRGGFPDQAILEISPSEPVQQGDGILPWMESLLDFSPSKIAYLRNMGYKDTERILRSFGGWHSLMRTREEEQRELIDSTRKMIDAAKRTLGDP</sequence>
<dbReference type="PANTHER" id="PTHR14226">
    <property type="entry name" value="NEUROPATHY TARGET ESTERASE/SWISS CHEESE D.MELANOGASTER"/>
    <property type="match status" value="1"/>
</dbReference>
<protein>
    <submittedName>
        <fullName evidence="6">Patatin-like phospholipase family protein</fullName>
    </submittedName>
</protein>
<evidence type="ECO:0000256" key="3">
    <source>
        <dbReference type="ARBA" id="ARBA00023098"/>
    </source>
</evidence>
<dbReference type="InterPro" id="IPR050301">
    <property type="entry name" value="NTE"/>
</dbReference>
<comment type="caution">
    <text evidence="6">The sequence shown here is derived from an EMBL/GenBank/DDBJ whole genome shotgun (WGS) entry which is preliminary data.</text>
</comment>
<dbReference type="Proteomes" id="UP000676246">
    <property type="component" value="Unassembled WGS sequence"/>
</dbReference>
<name>A0A940YED0_9BURK</name>
<keyword evidence="3 4" id="KW-0443">Lipid metabolism</keyword>
<feature type="short sequence motif" description="DGA/G" evidence="4">
    <location>
        <begin position="191"/>
        <end position="193"/>
    </location>
</feature>
<dbReference type="InterPro" id="IPR002641">
    <property type="entry name" value="PNPLA_dom"/>
</dbReference>
<keyword evidence="7" id="KW-1185">Reference proteome</keyword>
<dbReference type="GO" id="GO:0016787">
    <property type="term" value="F:hydrolase activity"/>
    <property type="evidence" value="ECO:0007669"/>
    <property type="project" value="UniProtKB-UniRule"/>
</dbReference>
<feature type="short sequence motif" description="GXSXG" evidence="4">
    <location>
        <begin position="44"/>
        <end position="48"/>
    </location>
</feature>
<dbReference type="InterPro" id="IPR016035">
    <property type="entry name" value="Acyl_Trfase/lysoPLipase"/>
</dbReference>
<feature type="active site" description="Proton acceptor" evidence="4">
    <location>
        <position position="191"/>
    </location>
</feature>
<dbReference type="GO" id="GO:0016042">
    <property type="term" value="P:lipid catabolic process"/>
    <property type="evidence" value="ECO:0007669"/>
    <property type="project" value="UniProtKB-UniRule"/>
</dbReference>
<dbReference type="EMBL" id="JAGQDD010000033">
    <property type="protein sequence ID" value="MBQ0933576.1"/>
    <property type="molecule type" value="Genomic_DNA"/>
</dbReference>
<dbReference type="RefSeq" id="WP_210857240.1">
    <property type="nucleotide sequence ID" value="NZ_JAGQDD010000033.1"/>
</dbReference>
<evidence type="ECO:0000313" key="7">
    <source>
        <dbReference type="Proteomes" id="UP000676246"/>
    </source>
</evidence>
<evidence type="ECO:0000259" key="5">
    <source>
        <dbReference type="PROSITE" id="PS51635"/>
    </source>
</evidence>
<dbReference type="SUPFAM" id="SSF52151">
    <property type="entry name" value="FabD/lysophospholipase-like"/>
    <property type="match status" value="1"/>
</dbReference>
<dbReference type="Pfam" id="PF01734">
    <property type="entry name" value="Patatin"/>
    <property type="match status" value="1"/>
</dbReference>
<evidence type="ECO:0000256" key="1">
    <source>
        <dbReference type="ARBA" id="ARBA00022801"/>
    </source>
</evidence>
<evidence type="ECO:0000313" key="6">
    <source>
        <dbReference type="EMBL" id="MBQ0933576.1"/>
    </source>
</evidence>
<proteinExistence type="predicted"/>
<feature type="active site" description="Nucleophile" evidence="4">
    <location>
        <position position="46"/>
    </location>
</feature>
<feature type="domain" description="PNPLA" evidence="5">
    <location>
        <begin position="13"/>
        <end position="204"/>
    </location>
</feature>
<evidence type="ECO:0000256" key="4">
    <source>
        <dbReference type="PROSITE-ProRule" id="PRU01161"/>
    </source>
</evidence>
<dbReference type="PROSITE" id="PS51635">
    <property type="entry name" value="PNPLA"/>
    <property type="match status" value="1"/>
</dbReference>
<reference evidence="6 7" key="1">
    <citation type="submission" date="2021-04" db="EMBL/GenBank/DDBJ databases">
        <title>The genome sequence of Ideonella sp. 3Y2.</title>
        <authorList>
            <person name="Liu Y."/>
        </authorList>
    </citation>
    <scope>NUCLEOTIDE SEQUENCE [LARGE SCALE GENOMIC DNA]</scope>
    <source>
        <strain evidence="6 7">3Y2</strain>
    </source>
</reference>
<keyword evidence="1 4" id="KW-0378">Hydrolase</keyword>
<keyword evidence="2 4" id="KW-0442">Lipid degradation</keyword>
<feature type="short sequence motif" description="GXGXXG" evidence="4">
    <location>
        <begin position="17"/>
        <end position="22"/>
    </location>
</feature>
<dbReference type="Gene3D" id="3.40.1090.10">
    <property type="entry name" value="Cytosolic phospholipase A2 catalytic domain"/>
    <property type="match status" value="2"/>
</dbReference>
<organism evidence="6 7">
    <name type="scientific">Ideonella alba</name>
    <dbReference type="NCBI Taxonomy" id="2824118"/>
    <lineage>
        <taxon>Bacteria</taxon>
        <taxon>Pseudomonadati</taxon>
        <taxon>Pseudomonadota</taxon>
        <taxon>Betaproteobacteria</taxon>
        <taxon>Burkholderiales</taxon>
        <taxon>Sphaerotilaceae</taxon>
        <taxon>Ideonella</taxon>
    </lineage>
</organism>
<dbReference type="PANTHER" id="PTHR14226:SF57">
    <property type="entry name" value="BLR7027 PROTEIN"/>
    <property type="match status" value="1"/>
</dbReference>
<dbReference type="AlphaFoldDB" id="A0A940YED0"/>
<accession>A0A940YED0</accession>